<keyword evidence="3" id="KW-1185">Reference proteome</keyword>
<sequence>MIRVILYTNKRNINGRNLRKIIFNICLQRGGKYVWVVGGYYYYYYLMTIIAVTIIVVAIGIVVVAIRTVVAKIFHNDDSDTNIKK</sequence>
<keyword evidence="1" id="KW-1133">Transmembrane helix</keyword>
<evidence type="ECO:0000313" key="2">
    <source>
        <dbReference type="EMBL" id="GCD10230.1"/>
    </source>
</evidence>
<organism evidence="2 3">
    <name type="scientific">Clostridium tagluense</name>
    <dbReference type="NCBI Taxonomy" id="360422"/>
    <lineage>
        <taxon>Bacteria</taxon>
        <taxon>Bacillati</taxon>
        <taxon>Bacillota</taxon>
        <taxon>Clostridia</taxon>
        <taxon>Eubacteriales</taxon>
        <taxon>Clostridiaceae</taxon>
        <taxon>Clostridium</taxon>
    </lineage>
</organism>
<reference evidence="2 3" key="1">
    <citation type="submission" date="2018-11" db="EMBL/GenBank/DDBJ databases">
        <title>Genome sequencing and assembly of Clostridium tagluense strain A121.</title>
        <authorList>
            <person name="Murakami T."/>
            <person name="Segawa T."/>
            <person name="Shcherbakova V.A."/>
            <person name="Mori H."/>
            <person name="Yoshimura Y."/>
        </authorList>
    </citation>
    <scope>NUCLEOTIDE SEQUENCE [LARGE SCALE GENOMIC DNA]</scope>
    <source>
        <strain evidence="2 3">A121</strain>
    </source>
</reference>
<keyword evidence="1" id="KW-0812">Transmembrane</keyword>
<feature type="transmembrane region" description="Helical" evidence="1">
    <location>
        <begin position="42"/>
        <end position="66"/>
    </location>
</feature>
<evidence type="ECO:0000313" key="3">
    <source>
        <dbReference type="Proteomes" id="UP000287872"/>
    </source>
</evidence>
<keyword evidence="1" id="KW-0472">Membrane</keyword>
<accession>A0A401UL03</accession>
<name>A0A401UL03_9CLOT</name>
<dbReference type="Proteomes" id="UP000287872">
    <property type="component" value="Unassembled WGS sequence"/>
</dbReference>
<gene>
    <name evidence="2" type="ORF">Ctaglu_18530</name>
</gene>
<dbReference type="RefSeq" id="WP_125000448.1">
    <property type="nucleotide sequence ID" value="NZ_BHYK01000008.1"/>
</dbReference>
<protein>
    <submittedName>
        <fullName evidence="2">Uncharacterized protein</fullName>
    </submittedName>
</protein>
<dbReference type="AlphaFoldDB" id="A0A401UL03"/>
<comment type="caution">
    <text evidence="2">The sequence shown here is derived from an EMBL/GenBank/DDBJ whole genome shotgun (WGS) entry which is preliminary data.</text>
</comment>
<dbReference type="EMBL" id="BHYK01000008">
    <property type="protein sequence ID" value="GCD10230.1"/>
    <property type="molecule type" value="Genomic_DNA"/>
</dbReference>
<proteinExistence type="predicted"/>
<evidence type="ECO:0000256" key="1">
    <source>
        <dbReference type="SAM" id="Phobius"/>
    </source>
</evidence>